<evidence type="ECO:0000313" key="1">
    <source>
        <dbReference type="EMBL" id="KOG00266.1"/>
    </source>
</evidence>
<proteinExistence type="predicted"/>
<reference evidence="1" key="1">
    <citation type="submission" date="2015-07" db="EMBL/GenBank/DDBJ databases">
        <title>MeaNS - Measles Nucleotide Surveillance Program.</title>
        <authorList>
            <person name="Tran T."/>
            <person name="Druce J."/>
        </authorList>
    </citation>
    <scope>NUCLEOTIDE SEQUENCE</scope>
    <source>
        <strain evidence="1">UCB-OBI-ISO-001</strain>
        <tissue evidence="1">Gonad</tissue>
    </source>
</reference>
<dbReference type="AlphaFoldDB" id="A0A0L8IFJ7"/>
<gene>
    <name evidence="1" type="ORF">OCBIM_22005782mg</name>
</gene>
<name>A0A0L8IFJ7_OCTBM</name>
<accession>A0A0L8IFJ7</accession>
<dbReference type="EMBL" id="KQ415823">
    <property type="protein sequence ID" value="KOG00266.1"/>
    <property type="molecule type" value="Genomic_DNA"/>
</dbReference>
<protein>
    <submittedName>
        <fullName evidence="1">Uncharacterized protein</fullName>
    </submittedName>
</protein>
<organism evidence="1">
    <name type="scientific">Octopus bimaculoides</name>
    <name type="common">California two-spotted octopus</name>
    <dbReference type="NCBI Taxonomy" id="37653"/>
    <lineage>
        <taxon>Eukaryota</taxon>
        <taxon>Metazoa</taxon>
        <taxon>Spiralia</taxon>
        <taxon>Lophotrochozoa</taxon>
        <taxon>Mollusca</taxon>
        <taxon>Cephalopoda</taxon>
        <taxon>Coleoidea</taxon>
        <taxon>Octopodiformes</taxon>
        <taxon>Octopoda</taxon>
        <taxon>Incirrata</taxon>
        <taxon>Octopodidae</taxon>
        <taxon>Octopus</taxon>
    </lineage>
</organism>
<sequence length="50" mass="5701">MSRFALCKTVLEMSPPNQSFGVKLVKKFQNIIFKVELKNLGKRNSINCCP</sequence>